<keyword evidence="2" id="KW-0472">Membrane</keyword>
<feature type="region of interest" description="Disordered" evidence="1">
    <location>
        <begin position="70"/>
        <end position="95"/>
    </location>
</feature>
<protein>
    <recommendedName>
        <fullName evidence="6">PASTA domain-containing protein</fullName>
    </recommendedName>
</protein>
<dbReference type="InterPro" id="IPR005543">
    <property type="entry name" value="PASTA_dom"/>
</dbReference>
<dbReference type="RefSeq" id="WP_139086909.1">
    <property type="nucleotide sequence ID" value="NZ_VDFR01000057.1"/>
</dbReference>
<sequence length="313" mass="32944">MNDDELRRRLDALAAHAPDGEVLRERWEAAARTRRTGVVSRGVAPVAAVLAAAAVLVVAGVGLSGLGGGEHGEVPEATTPAATDDPQADSSRVADGSGDLAEVLGVPGTPLREVGRGRVVVSVPQTWRWEAPRCDEPLHDSYYFTIGVFRACFDGRSPTVTTVRIDSLTATRSDEQDPAITDGSLDGVAYGHERTSVDGITQDVVVVPEEDVRLVVRGPLDTVDALVRSLRLLPAGQVTVPQLTLSVSGGARGYAAPADLDEMRARLERVGLEAEFRTLDNATRVDYGEVNVSPAPGAVVDVGSRVRVELSGG</sequence>
<evidence type="ECO:0000256" key="1">
    <source>
        <dbReference type="SAM" id="MobiDB-lite"/>
    </source>
</evidence>
<name>A0A5C4MRH5_9ACTN</name>
<dbReference type="EMBL" id="VDFR01000059">
    <property type="protein sequence ID" value="TNC46213.1"/>
    <property type="molecule type" value="Genomic_DNA"/>
</dbReference>
<feature type="compositionally biased region" description="Low complexity" evidence="1">
    <location>
        <begin position="75"/>
        <end position="89"/>
    </location>
</feature>
<evidence type="ECO:0000313" key="4">
    <source>
        <dbReference type="EMBL" id="TNC46370.1"/>
    </source>
</evidence>
<dbReference type="CDD" id="cd06577">
    <property type="entry name" value="PASTA_pknB"/>
    <property type="match status" value="1"/>
</dbReference>
<reference evidence="4 5" key="1">
    <citation type="submission" date="2019-05" db="EMBL/GenBank/DDBJ databases">
        <title>Mumia sp. nov., isolated from the intestinal contents of plateau pika (Ochotona curzoniae) in the Qinghai-Tibet plateau of China.</title>
        <authorList>
            <person name="Tian Z."/>
        </authorList>
    </citation>
    <scope>NUCLEOTIDE SEQUENCE [LARGE SCALE GENOMIC DNA]</scope>
    <source>
        <strain evidence="5">527</strain>
        <strain evidence="4">Z527</strain>
    </source>
</reference>
<proteinExistence type="predicted"/>
<evidence type="ECO:0000313" key="5">
    <source>
        <dbReference type="Proteomes" id="UP000306740"/>
    </source>
</evidence>
<feature type="transmembrane region" description="Helical" evidence="2">
    <location>
        <begin position="42"/>
        <end position="66"/>
    </location>
</feature>
<evidence type="ECO:0000256" key="2">
    <source>
        <dbReference type="SAM" id="Phobius"/>
    </source>
</evidence>
<dbReference type="OrthoDB" id="9982685at2"/>
<keyword evidence="2" id="KW-0812">Transmembrane</keyword>
<dbReference type="AlphaFoldDB" id="A0A5C4MRH5"/>
<gene>
    <name evidence="4" type="ORF">FHE65_13155</name>
    <name evidence="3" type="ORF">FHE65_13480</name>
</gene>
<comment type="caution">
    <text evidence="4">The sequence shown here is derived from an EMBL/GenBank/DDBJ whole genome shotgun (WGS) entry which is preliminary data.</text>
</comment>
<dbReference type="Proteomes" id="UP000306740">
    <property type="component" value="Unassembled WGS sequence"/>
</dbReference>
<accession>A0A5C4MRH5</accession>
<evidence type="ECO:0000313" key="3">
    <source>
        <dbReference type="EMBL" id="TNC46213.1"/>
    </source>
</evidence>
<keyword evidence="2" id="KW-1133">Transmembrane helix</keyword>
<evidence type="ECO:0008006" key="6">
    <source>
        <dbReference type="Google" id="ProtNLM"/>
    </source>
</evidence>
<dbReference type="EMBL" id="VDFR01000057">
    <property type="protein sequence ID" value="TNC46370.1"/>
    <property type="molecule type" value="Genomic_DNA"/>
</dbReference>
<organism evidence="4 5">
    <name type="scientific">Mumia zhuanghuii</name>
    <dbReference type="NCBI Taxonomy" id="2585211"/>
    <lineage>
        <taxon>Bacteria</taxon>
        <taxon>Bacillati</taxon>
        <taxon>Actinomycetota</taxon>
        <taxon>Actinomycetes</taxon>
        <taxon>Propionibacteriales</taxon>
        <taxon>Nocardioidaceae</taxon>
        <taxon>Mumia</taxon>
    </lineage>
</organism>